<dbReference type="VEuPathDB" id="TriTrypDB:BSAL_20140"/>
<dbReference type="PANTHER" id="PTHR10804">
    <property type="entry name" value="PROTEASE FAMILY M24 METHIONYL AMINOPEPTIDASE, AMINOPEPTIDASE P"/>
    <property type="match status" value="1"/>
</dbReference>
<dbReference type="AlphaFoldDB" id="A0A0S4JH48"/>
<dbReference type="InterPro" id="IPR047113">
    <property type="entry name" value="PA2G4/ARX1"/>
</dbReference>
<keyword evidence="4" id="KW-1185">Reference proteome</keyword>
<organism evidence="3 4">
    <name type="scientific">Bodo saltans</name>
    <name type="common">Flagellated protozoan</name>
    <dbReference type="NCBI Taxonomy" id="75058"/>
    <lineage>
        <taxon>Eukaryota</taxon>
        <taxon>Discoba</taxon>
        <taxon>Euglenozoa</taxon>
        <taxon>Kinetoplastea</taxon>
        <taxon>Metakinetoplastina</taxon>
        <taxon>Eubodonida</taxon>
        <taxon>Bodonidae</taxon>
        <taxon>Bodo</taxon>
    </lineage>
</organism>
<dbReference type="EMBL" id="CYKH01001716">
    <property type="protein sequence ID" value="CUG89260.1"/>
    <property type="molecule type" value="Genomic_DNA"/>
</dbReference>
<evidence type="ECO:0000313" key="4">
    <source>
        <dbReference type="Proteomes" id="UP000051952"/>
    </source>
</evidence>
<feature type="region of interest" description="Disordered" evidence="2">
    <location>
        <begin position="136"/>
        <end position="165"/>
    </location>
</feature>
<dbReference type="SUPFAM" id="SSF46785">
    <property type="entry name" value="Winged helix' DNA-binding domain"/>
    <property type="match status" value="1"/>
</dbReference>
<dbReference type="InterPro" id="IPR036005">
    <property type="entry name" value="Creatinase/aminopeptidase-like"/>
</dbReference>
<reference evidence="4" key="1">
    <citation type="submission" date="2015-09" db="EMBL/GenBank/DDBJ databases">
        <authorList>
            <consortium name="Pathogen Informatics"/>
        </authorList>
    </citation>
    <scope>NUCLEOTIDE SEQUENCE [LARGE SCALE GENOMIC DNA]</scope>
    <source>
        <strain evidence="4">Lake Konstanz</strain>
    </source>
</reference>
<dbReference type="InterPro" id="IPR036390">
    <property type="entry name" value="WH_DNA-bd_sf"/>
</dbReference>
<comment type="similarity">
    <text evidence="1">Belongs to the peptidase M24 family.</text>
</comment>
<gene>
    <name evidence="3" type="ORF">BSAL_20140</name>
</gene>
<dbReference type="Gene3D" id="3.90.230.10">
    <property type="entry name" value="Creatinase/methionine aminopeptidase superfamily"/>
    <property type="match status" value="1"/>
</dbReference>
<dbReference type="Proteomes" id="UP000051952">
    <property type="component" value="Unassembled WGS sequence"/>
</dbReference>
<dbReference type="Gene3D" id="1.10.10.10">
    <property type="entry name" value="Winged helix-like DNA-binding domain superfamily/Winged helix DNA-binding domain"/>
    <property type="match status" value="1"/>
</dbReference>
<dbReference type="PANTHER" id="PTHR10804:SF11">
    <property type="entry name" value="PROLIFERATION-ASSOCIATED PROTEIN 2G4"/>
    <property type="match status" value="1"/>
</dbReference>
<sequence length="165" mass="17983">MSVPVDQVTLFRKNEFENVQDLRIPSATEFLKEVNDNFFCFPFHSSHAAYPAKARMGIVVLKKANLIDELVPLQCKPKFVTSRFSATVVVSDKRVNIVCGAPPASIDYGAGSEVAEIPADVQALINEPLIFAASDKTTEKKSKKKARTETAPAATTAPAENEEAQ</sequence>
<evidence type="ECO:0000256" key="1">
    <source>
        <dbReference type="ARBA" id="ARBA00007319"/>
    </source>
</evidence>
<evidence type="ECO:0000313" key="3">
    <source>
        <dbReference type="EMBL" id="CUG89260.1"/>
    </source>
</evidence>
<feature type="compositionally biased region" description="Low complexity" evidence="2">
    <location>
        <begin position="149"/>
        <end position="159"/>
    </location>
</feature>
<name>A0A0S4JH48_BODSA</name>
<protein>
    <submittedName>
        <fullName evidence="3">Uncharacterized protein</fullName>
    </submittedName>
</protein>
<proteinExistence type="inferred from homology"/>
<dbReference type="InterPro" id="IPR036388">
    <property type="entry name" value="WH-like_DNA-bd_sf"/>
</dbReference>
<evidence type="ECO:0000256" key="2">
    <source>
        <dbReference type="SAM" id="MobiDB-lite"/>
    </source>
</evidence>
<accession>A0A0S4JH48</accession>